<dbReference type="EMBL" id="LR798411">
    <property type="protein sequence ID" value="CAB5229766.1"/>
    <property type="molecule type" value="Genomic_DNA"/>
</dbReference>
<gene>
    <name evidence="1" type="ORF">UFOVP1562_13</name>
</gene>
<proteinExistence type="predicted"/>
<name>A0A6J7XIL1_9CAUD</name>
<accession>A0A6J7XIL1</accession>
<sequence>MSKKAKGINPELEKALNELLKQVMADPTATITDKMRVADRALKLEALKLKDSDAEWGAGFMDVDDDEDK</sequence>
<organism evidence="1">
    <name type="scientific">uncultured Caudovirales phage</name>
    <dbReference type="NCBI Taxonomy" id="2100421"/>
    <lineage>
        <taxon>Viruses</taxon>
        <taxon>Duplodnaviria</taxon>
        <taxon>Heunggongvirae</taxon>
        <taxon>Uroviricota</taxon>
        <taxon>Caudoviricetes</taxon>
        <taxon>Peduoviridae</taxon>
        <taxon>Maltschvirus</taxon>
        <taxon>Maltschvirus maltsch</taxon>
    </lineage>
</organism>
<protein>
    <submittedName>
        <fullName evidence="1">Uncharacterized protein</fullName>
    </submittedName>
</protein>
<reference evidence="1" key="1">
    <citation type="submission" date="2020-05" db="EMBL/GenBank/DDBJ databases">
        <authorList>
            <person name="Chiriac C."/>
            <person name="Salcher M."/>
            <person name="Ghai R."/>
            <person name="Kavagutti S V."/>
        </authorList>
    </citation>
    <scope>NUCLEOTIDE SEQUENCE</scope>
</reference>
<evidence type="ECO:0000313" key="1">
    <source>
        <dbReference type="EMBL" id="CAB5229766.1"/>
    </source>
</evidence>